<dbReference type="STRING" id="460265.Mnod_7077"/>
<evidence type="ECO:0000313" key="3">
    <source>
        <dbReference type="Proteomes" id="UP000008207"/>
    </source>
</evidence>
<reference evidence="2 3" key="1">
    <citation type="submission" date="2009-01" db="EMBL/GenBank/DDBJ databases">
        <title>Complete sequence of chromosome of Methylobacterium nodulans ORS 2060.</title>
        <authorList>
            <consortium name="US DOE Joint Genome Institute"/>
            <person name="Lucas S."/>
            <person name="Copeland A."/>
            <person name="Lapidus A."/>
            <person name="Glavina del Rio T."/>
            <person name="Dalin E."/>
            <person name="Tice H."/>
            <person name="Bruce D."/>
            <person name="Goodwin L."/>
            <person name="Pitluck S."/>
            <person name="Sims D."/>
            <person name="Brettin T."/>
            <person name="Detter J.C."/>
            <person name="Han C."/>
            <person name="Larimer F."/>
            <person name="Land M."/>
            <person name="Hauser L."/>
            <person name="Kyrpides N."/>
            <person name="Ivanova N."/>
            <person name="Marx C.J."/>
            <person name="Richardson P."/>
        </authorList>
    </citation>
    <scope>NUCLEOTIDE SEQUENCE [LARGE SCALE GENOMIC DNA]</scope>
    <source>
        <strain evidence="3">LMG 21967 / CNCM I-2342 / ORS 2060</strain>
    </source>
</reference>
<gene>
    <name evidence="2" type="ordered locus">Mnod_7077</name>
</gene>
<dbReference type="OrthoDB" id="8443793at2"/>
<dbReference type="Pfam" id="PF02620">
    <property type="entry name" value="YceD"/>
    <property type="match status" value="1"/>
</dbReference>
<feature type="region of interest" description="Disordered" evidence="1">
    <location>
        <begin position="142"/>
        <end position="172"/>
    </location>
</feature>
<name>B8IJ22_METNO</name>
<keyword evidence="3" id="KW-1185">Reference proteome</keyword>
<evidence type="ECO:0008006" key="4">
    <source>
        <dbReference type="Google" id="ProtNLM"/>
    </source>
</evidence>
<sequence length="172" mass="18138">MTPDPIGPLSRPVVVERALKAGQEIVVEADAEERAALARDFGLPAIHSLTGRFRLAGSLHRLQVTGTVEAAIAQTCVVTLDPFESRVSEEVEVDFAAPDAFAGTPAEDADIPDPIVNGRIDLGSLTAEFLALGLDPYPRKPGVAFEPPEAGETENPFARLSVLKGADTPKGD</sequence>
<dbReference type="HOGENOM" id="CLU_088841_0_0_5"/>
<dbReference type="InterPro" id="IPR003772">
    <property type="entry name" value="YceD"/>
</dbReference>
<dbReference type="KEGG" id="mno:Mnod_7077"/>
<dbReference type="eggNOG" id="COG1399">
    <property type="taxonomic scope" value="Bacteria"/>
</dbReference>
<dbReference type="Proteomes" id="UP000008207">
    <property type="component" value="Chromosome"/>
</dbReference>
<dbReference type="EMBL" id="CP001349">
    <property type="protein sequence ID" value="ACL61817.1"/>
    <property type="molecule type" value="Genomic_DNA"/>
</dbReference>
<dbReference type="AlphaFoldDB" id="B8IJ22"/>
<accession>B8IJ22</accession>
<evidence type="ECO:0000313" key="2">
    <source>
        <dbReference type="EMBL" id="ACL61817.1"/>
    </source>
</evidence>
<protein>
    <recommendedName>
        <fullName evidence="4">Metal-binding protein</fullName>
    </recommendedName>
</protein>
<organism evidence="2 3">
    <name type="scientific">Methylobacterium nodulans (strain LMG 21967 / CNCM I-2342 / ORS 2060)</name>
    <dbReference type="NCBI Taxonomy" id="460265"/>
    <lineage>
        <taxon>Bacteria</taxon>
        <taxon>Pseudomonadati</taxon>
        <taxon>Pseudomonadota</taxon>
        <taxon>Alphaproteobacteria</taxon>
        <taxon>Hyphomicrobiales</taxon>
        <taxon>Methylobacteriaceae</taxon>
        <taxon>Methylobacterium</taxon>
    </lineage>
</organism>
<evidence type="ECO:0000256" key="1">
    <source>
        <dbReference type="SAM" id="MobiDB-lite"/>
    </source>
</evidence>
<dbReference type="RefSeq" id="WP_015933380.1">
    <property type="nucleotide sequence ID" value="NC_011894.1"/>
</dbReference>
<proteinExistence type="predicted"/>